<evidence type="ECO:0000259" key="1">
    <source>
        <dbReference type="Pfam" id="PF01814"/>
    </source>
</evidence>
<dbReference type="AlphaFoldDB" id="C1E026"/>
<dbReference type="Proteomes" id="UP000002009">
    <property type="component" value="Chromosome 2"/>
</dbReference>
<sequence>MAVGVPPNPIGSYAINGFLPDKEALWKYPAISDGWFRIHNTIRAEMGKFRAMLVRVSQETVMQDWQIDALKTYWKGHFALVHSHHWHEENLFNPMLKERVELPAKLEKDHEQILKLMNGVDDEVAKISSGAGSTLQPVLKAFDKYAPDMKNHLTEEENICVPLMRAYFEPKPVGEKVEKIMKKMPKIEMGSFVHHQGSQAEFQKFMAQEGVPFFVWYLEFKKCRTMYREKMETLVQRVLTGVQPANTSKKELADAINFDPSMSWKVA</sequence>
<dbReference type="Pfam" id="PF01814">
    <property type="entry name" value="Hemerythrin"/>
    <property type="match status" value="1"/>
</dbReference>
<organism evidence="2 3">
    <name type="scientific">Micromonas commoda (strain RCC299 / NOUM17 / CCMP2709)</name>
    <name type="common">Picoplanktonic green alga</name>
    <dbReference type="NCBI Taxonomy" id="296587"/>
    <lineage>
        <taxon>Eukaryota</taxon>
        <taxon>Viridiplantae</taxon>
        <taxon>Chlorophyta</taxon>
        <taxon>Mamiellophyceae</taxon>
        <taxon>Mamiellales</taxon>
        <taxon>Mamiellaceae</taxon>
        <taxon>Micromonas</taxon>
    </lineage>
</organism>
<dbReference type="KEGG" id="mis:MICPUN_107791"/>
<dbReference type="CDD" id="cd12108">
    <property type="entry name" value="Hr-like"/>
    <property type="match status" value="1"/>
</dbReference>
<dbReference type="Gene3D" id="1.20.120.520">
    <property type="entry name" value="nmb1532 protein domain like"/>
    <property type="match status" value="1"/>
</dbReference>
<accession>C1E026</accession>
<evidence type="ECO:0000313" key="2">
    <source>
        <dbReference type="EMBL" id="ACO60745.1"/>
    </source>
</evidence>
<proteinExistence type="predicted"/>
<dbReference type="GeneID" id="8241163"/>
<dbReference type="InterPro" id="IPR012312">
    <property type="entry name" value="Hemerythrin-like"/>
</dbReference>
<name>C1E026_MICCC</name>
<keyword evidence="3" id="KW-1185">Reference proteome</keyword>
<dbReference type="InParanoid" id="C1E026"/>
<dbReference type="OrthoDB" id="527695at2759"/>
<dbReference type="EMBL" id="CP001323">
    <property type="protein sequence ID" value="ACO60745.1"/>
    <property type="molecule type" value="Genomic_DNA"/>
</dbReference>
<protein>
    <recommendedName>
        <fullName evidence="1">Hemerythrin-like domain-containing protein</fullName>
    </recommendedName>
</protein>
<dbReference type="OMA" id="HHWHEEN"/>
<reference evidence="2 3" key="1">
    <citation type="journal article" date="2009" name="Science">
        <title>Green evolution and dynamic adaptations revealed by genomes of the marine picoeukaryotes Micromonas.</title>
        <authorList>
            <person name="Worden A.Z."/>
            <person name="Lee J.H."/>
            <person name="Mock T."/>
            <person name="Rouze P."/>
            <person name="Simmons M.P."/>
            <person name="Aerts A.L."/>
            <person name="Allen A.E."/>
            <person name="Cuvelier M.L."/>
            <person name="Derelle E."/>
            <person name="Everett M.V."/>
            <person name="Foulon E."/>
            <person name="Grimwood J."/>
            <person name="Gundlach H."/>
            <person name="Henrissat B."/>
            <person name="Napoli C."/>
            <person name="McDonald S.M."/>
            <person name="Parker M.S."/>
            <person name="Rombauts S."/>
            <person name="Salamov A."/>
            <person name="Von Dassow P."/>
            <person name="Badger J.H."/>
            <person name="Coutinho P.M."/>
            <person name="Demir E."/>
            <person name="Dubchak I."/>
            <person name="Gentemann C."/>
            <person name="Eikrem W."/>
            <person name="Gready J.E."/>
            <person name="John U."/>
            <person name="Lanier W."/>
            <person name="Lindquist E.A."/>
            <person name="Lucas S."/>
            <person name="Mayer K.F."/>
            <person name="Moreau H."/>
            <person name="Not F."/>
            <person name="Otillar R."/>
            <person name="Panaud O."/>
            <person name="Pangilinan J."/>
            <person name="Paulsen I."/>
            <person name="Piegu B."/>
            <person name="Poliakov A."/>
            <person name="Robbens S."/>
            <person name="Schmutz J."/>
            <person name="Toulza E."/>
            <person name="Wyss T."/>
            <person name="Zelensky A."/>
            <person name="Zhou K."/>
            <person name="Armbrust E.V."/>
            <person name="Bhattacharya D."/>
            <person name="Goodenough U.W."/>
            <person name="Van de Peer Y."/>
            <person name="Grigoriev I.V."/>
        </authorList>
    </citation>
    <scope>NUCLEOTIDE SEQUENCE [LARGE SCALE GENOMIC DNA]</scope>
    <source>
        <strain evidence="3">RCC299 / NOUM17</strain>
    </source>
</reference>
<gene>
    <name evidence="2" type="ORF">MICPUN_107791</name>
</gene>
<dbReference type="eggNOG" id="ENOG502S8E4">
    <property type="taxonomic scope" value="Eukaryota"/>
</dbReference>
<evidence type="ECO:0000313" key="3">
    <source>
        <dbReference type="Proteomes" id="UP000002009"/>
    </source>
</evidence>
<dbReference type="RefSeq" id="XP_002499487.1">
    <property type="nucleotide sequence ID" value="XM_002499441.1"/>
</dbReference>
<feature type="domain" description="Hemerythrin-like" evidence="1">
    <location>
        <begin position="33"/>
        <end position="163"/>
    </location>
</feature>